<dbReference type="AlphaFoldDB" id="A0A5B7JH36"/>
<evidence type="ECO:0000313" key="2">
    <source>
        <dbReference type="Proteomes" id="UP000324222"/>
    </source>
</evidence>
<organism evidence="1 2">
    <name type="scientific">Portunus trituberculatus</name>
    <name type="common">Swimming crab</name>
    <name type="synonym">Neptunus trituberculatus</name>
    <dbReference type="NCBI Taxonomy" id="210409"/>
    <lineage>
        <taxon>Eukaryota</taxon>
        <taxon>Metazoa</taxon>
        <taxon>Ecdysozoa</taxon>
        <taxon>Arthropoda</taxon>
        <taxon>Crustacea</taxon>
        <taxon>Multicrustacea</taxon>
        <taxon>Malacostraca</taxon>
        <taxon>Eumalacostraca</taxon>
        <taxon>Eucarida</taxon>
        <taxon>Decapoda</taxon>
        <taxon>Pleocyemata</taxon>
        <taxon>Brachyura</taxon>
        <taxon>Eubrachyura</taxon>
        <taxon>Portunoidea</taxon>
        <taxon>Portunidae</taxon>
        <taxon>Portuninae</taxon>
        <taxon>Portunus</taxon>
    </lineage>
</organism>
<proteinExistence type="predicted"/>
<accession>A0A5B7JH36</accession>
<protein>
    <submittedName>
        <fullName evidence="1">Uncharacterized protein</fullName>
    </submittedName>
</protein>
<sequence length="132" mass="13140">MYNSSVGVSACLGICMVPGRLFSSHPSSTNSGSSIRFLRAGSTAFMQFPTTENIIPSIPAAPLHTPALPPPASPIPSQIHSFCGCGGGARCAGKIGACAGRGCAPKTRMLGKGCCITTVGLSVGCAGGTARV</sequence>
<dbReference type="EMBL" id="VSRR010102196">
    <property type="protein sequence ID" value="MPC95422.1"/>
    <property type="molecule type" value="Genomic_DNA"/>
</dbReference>
<evidence type="ECO:0000313" key="1">
    <source>
        <dbReference type="EMBL" id="MPC95422.1"/>
    </source>
</evidence>
<dbReference type="Proteomes" id="UP000324222">
    <property type="component" value="Unassembled WGS sequence"/>
</dbReference>
<reference evidence="1 2" key="1">
    <citation type="submission" date="2019-05" db="EMBL/GenBank/DDBJ databases">
        <title>Another draft genome of Portunus trituberculatus and its Hox gene families provides insights of decapod evolution.</title>
        <authorList>
            <person name="Jeong J.-H."/>
            <person name="Song I."/>
            <person name="Kim S."/>
            <person name="Choi T."/>
            <person name="Kim D."/>
            <person name="Ryu S."/>
            <person name="Kim W."/>
        </authorList>
    </citation>
    <scope>NUCLEOTIDE SEQUENCE [LARGE SCALE GENOMIC DNA]</scope>
    <source>
        <tissue evidence="1">Muscle</tissue>
    </source>
</reference>
<comment type="caution">
    <text evidence="1">The sequence shown here is derived from an EMBL/GenBank/DDBJ whole genome shotgun (WGS) entry which is preliminary data.</text>
</comment>
<name>A0A5B7JH36_PORTR</name>
<keyword evidence="2" id="KW-1185">Reference proteome</keyword>
<gene>
    <name evidence="1" type="ORF">E2C01_090633</name>
</gene>